<accession>A0A6G4R2T3</accession>
<keyword evidence="1" id="KW-0732">Signal</keyword>
<dbReference type="EMBL" id="JAAKGT010000014">
    <property type="protein sequence ID" value="NGM52190.1"/>
    <property type="molecule type" value="Genomic_DNA"/>
</dbReference>
<comment type="caution">
    <text evidence="2">The sequence shown here is derived from an EMBL/GenBank/DDBJ whole genome shotgun (WGS) entry which is preliminary data.</text>
</comment>
<evidence type="ECO:0000313" key="2">
    <source>
        <dbReference type="EMBL" id="NGM52190.1"/>
    </source>
</evidence>
<reference evidence="2" key="1">
    <citation type="submission" date="2020-02" db="EMBL/GenBank/DDBJ databases">
        <authorList>
            <person name="Gao J."/>
            <person name="Sun J."/>
        </authorList>
    </citation>
    <scope>NUCLEOTIDE SEQUENCE</scope>
    <source>
        <strain evidence="2">602-2</strain>
    </source>
</reference>
<protein>
    <submittedName>
        <fullName evidence="2">Uncharacterized protein</fullName>
    </submittedName>
</protein>
<dbReference type="AlphaFoldDB" id="A0A6G4R2T3"/>
<name>A0A6G4R2T3_9CAUL</name>
<feature type="chain" id="PRO_5026127566" evidence="1">
    <location>
        <begin position="30"/>
        <end position="209"/>
    </location>
</feature>
<evidence type="ECO:0000256" key="1">
    <source>
        <dbReference type="SAM" id="SignalP"/>
    </source>
</evidence>
<organism evidence="2">
    <name type="scientific">Caulobacter sp. 602-2</name>
    <dbReference type="NCBI Taxonomy" id="2710887"/>
    <lineage>
        <taxon>Bacteria</taxon>
        <taxon>Pseudomonadati</taxon>
        <taxon>Pseudomonadota</taxon>
        <taxon>Alphaproteobacteria</taxon>
        <taxon>Caulobacterales</taxon>
        <taxon>Caulobacteraceae</taxon>
        <taxon>Caulobacter</taxon>
    </lineage>
</organism>
<dbReference type="RefSeq" id="WP_165262305.1">
    <property type="nucleotide sequence ID" value="NZ_JAAKGT010000014.1"/>
</dbReference>
<feature type="signal peptide" evidence="1">
    <location>
        <begin position="1"/>
        <end position="29"/>
    </location>
</feature>
<sequence>MSGHWIGGLAAAMVALTVAAPAASSEALASTGATAIVGKFKRSGAGLACVFTLKDGVTMDDMDALSADGPCMRTGPVVLGLPRKEAEAHLGRPLTTIEDRGDAVFIYPLAWSGAPEASDLLAYAAVAYDTKDQVRLLQLSGEKAPPVGDWAFSAVRLGDPDTAVLASLGEPFSRSPVADNGAELWSYSPWAFSFEIKNGKVTSIRLSAS</sequence>
<gene>
    <name evidence="2" type="ORF">G5B46_21490</name>
</gene>
<proteinExistence type="predicted"/>